<evidence type="ECO:0000313" key="3">
    <source>
        <dbReference type="Proteomes" id="UP000284403"/>
    </source>
</evidence>
<keyword evidence="3" id="KW-1185">Reference proteome</keyword>
<dbReference type="AlphaFoldDB" id="A0A3R7M704"/>
<name>A0A3R7M704_9TRYP</name>
<evidence type="ECO:0000313" key="2">
    <source>
        <dbReference type="EMBL" id="RNF27740.1"/>
    </source>
</evidence>
<dbReference type="EMBL" id="MKKU01000001">
    <property type="protein sequence ID" value="RNF27740.1"/>
    <property type="molecule type" value="Genomic_DNA"/>
</dbReference>
<feature type="region of interest" description="Disordered" evidence="1">
    <location>
        <begin position="144"/>
        <end position="188"/>
    </location>
</feature>
<comment type="caution">
    <text evidence="2">The sequence shown here is derived from an EMBL/GenBank/DDBJ whole genome shotgun (WGS) entry which is preliminary data.</text>
</comment>
<dbReference type="RefSeq" id="XP_029232946.1">
    <property type="nucleotide sequence ID" value="XM_029367073.1"/>
</dbReference>
<accession>A0A3R7M704</accession>
<feature type="region of interest" description="Disordered" evidence="1">
    <location>
        <begin position="105"/>
        <end position="130"/>
    </location>
</feature>
<reference evidence="2 3" key="1">
    <citation type="journal article" date="2018" name="BMC Genomics">
        <title>Genomic comparison of Trypanosoma conorhini and Trypanosoma rangeli to Trypanosoma cruzi strains of high and low virulence.</title>
        <authorList>
            <person name="Bradwell K.R."/>
            <person name="Koparde V.N."/>
            <person name="Matveyev A.V."/>
            <person name="Serrano M.G."/>
            <person name="Alves J.M."/>
            <person name="Parikh H."/>
            <person name="Huang B."/>
            <person name="Lee V."/>
            <person name="Espinosa-Alvarez O."/>
            <person name="Ortiz P.A."/>
            <person name="Costa-Martins A.G."/>
            <person name="Teixeira M.M."/>
            <person name="Buck G.A."/>
        </authorList>
    </citation>
    <scope>NUCLEOTIDE SEQUENCE [LARGE SCALE GENOMIC DNA]</scope>
    <source>
        <strain evidence="2 3">025E</strain>
    </source>
</reference>
<dbReference type="Proteomes" id="UP000284403">
    <property type="component" value="Unassembled WGS sequence"/>
</dbReference>
<feature type="compositionally biased region" description="Basic and acidic residues" evidence="1">
    <location>
        <begin position="178"/>
        <end position="188"/>
    </location>
</feature>
<evidence type="ECO:0000256" key="1">
    <source>
        <dbReference type="SAM" id="MobiDB-lite"/>
    </source>
</evidence>
<proteinExistence type="predicted"/>
<organism evidence="2 3">
    <name type="scientific">Trypanosoma conorhini</name>
    <dbReference type="NCBI Taxonomy" id="83891"/>
    <lineage>
        <taxon>Eukaryota</taxon>
        <taxon>Discoba</taxon>
        <taxon>Euglenozoa</taxon>
        <taxon>Kinetoplastea</taxon>
        <taxon>Metakinetoplastina</taxon>
        <taxon>Trypanosomatida</taxon>
        <taxon>Trypanosomatidae</taxon>
        <taxon>Trypanosoma</taxon>
    </lineage>
</organism>
<feature type="compositionally biased region" description="Polar residues" evidence="1">
    <location>
        <begin position="112"/>
        <end position="130"/>
    </location>
</feature>
<protein>
    <submittedName>
        <fullName evidence="2">Kinesin</fullName>
    </submittedName>
</protein>
<gene>
    <name evidence="2" type="ORF">Tco025E_00124</name>
</gene>
<dbReference type="GeneID" id="40313735"/>
<dbReference type="OrthoDB" id="3176171at2759"/>
<sequence length="188" mass="19978">MQQQVRDVLAAHAREQARLDRELEDEHRLFESGLATTARQTASPAEVLPFRHLLRNLCRDAVESGREHFPPCAVDDGVAESLQHINEAFRVKAATTSLGALVQMGNMPPPRSSNSSLSTTATGTPTVANAGNTSASVPIAAGESSQLSSLAGKDVNRAAGVSGVARMKRLRSSSAMSDSRRTSSRAEK</sequence>